<dbReference type="InterPro" id="IPR051692">
    <property type="entry name" value="OMP-like"/>
</dbReference>
<evidence type="ECO:0000256" key="5">
    <source>
        <dbReference type="ARBA" id="ARBA00038306"/>
    </source>
</evidence>
<feature type="domain" description="Outer membrane protein beta-barrel" evidence="7">
    <location>
        <begin position="28"/>
        <end position="240"/>
    </location>
</feature>
<reference evidence="8 9" key="1">
    <citation type="submission" date="2024-06" db="EMBL/GenBank/DDBJ databases">
        <title>Sorghum-associated microbial communities from plants grown in Nebraska, USA.</title>
        <authorList>
            <person name="Schachtman D."/>
        </authorList>
    </citation>
    <scope>NUCLEOTIDE SEQUENCE [LARGE SCALE GENOMIC DNA]</scope>
    <source>
        <strain evidence="8 9">3207</strain>
    </source>
</reference>
<evidence type="ECO:0000313" key="9">
    <source>
        <dbReference type="Proteomes" id="UP001549321"/>
    </source>
</evidence>
<name>A0ABV2QTM9_9HYPH</name>
<evidence type="ECO:0000256" key="3">
    <source>
        <dbReference type="ARBA" id="ARBA00023136"/>
    </source>
</evidence>
<dbReference type="RefSeq" id="WP_354548118.1">
    <property type="nucleotide sequence ID" value="NZ_JBEPSM010000001.1"/>
</dbReference>
<feature type="chain" id="PRO_5047222603" evidence="6">
    <location>
        <begin position="25"/>
        <end position="240"/>
    </location>
</feature>
<dbReference type="PANTHER" id="PTHR34001">
    <property type="entry name" value="BLL7405 PROTEIN"/>
    <property type="match status" value="1"/>
</dbReference>
<dbReference type="Pfam" id="PF13505">
    <property type="entry name" value="OMP_b-brl"/>
    <property type="match status" value="1"/>
</dbReference>
<keyword evidence="4" id="KW-0998">Cell outer membrane</keyword>
<feature type="signal peptide" evidence="6">
    <location>
        <begin position="1"/>
        <end position="24"/>
    </location>
</feature>
<evidence type="ECO:0000256" key="2">
    <source>
        <dbReference type="ARBA" id="ARBA00022729"/>
    </source>
</evidence>
<comment type="subcellular location">
    <subcellularLocation>
        <location evidence="1">Cell outer membrane</location>
    </subcellularLocation>
</comment>
<dbReference type="EMBL" id="JBEPSM010000001">
    <property type="protein sequence ID" value="MET4632330.1"/>
    <property type="molecule type" value="Genomic_DNA"/>
</dbReference>
<evidence type="ECO:0000313" key="8">
    <source>
        <dbReference type="EMBL" id="MET4632330.1"/>
    </source>
</evidence>
<dbReference type="PANTHER" id="PTHR34001:SF3">
    <property type="entry name" value="BLL7405 PROTEIN"/>
    <property type="match status" value="1"/>
</dbReference>
<organism evidence="8 9">
    <name type="scientific">Kaistia defluvii</name>
    <dbReference type="NCBI Taxonomy" id="410841"/>
    <lineage>
        <taxon>Bacteria</taxon>
        <taxon>Pseudomonadati</taxon>
        <taxon>Pseudomonadota</taxon>
        <taxon>Alphaproteobacteria</taxon>
        <taxon>Hyphomicrobiales</taxon>
        <taxon>Kaistiaceae</taxon>
        <taxon>Kaistia</taxon>
    </lineage>
</organism>
<sequence length="240" mass="25418">MKKTARAAALGLGMTFGLAGAASAADLTVPYEPIPAPEPAFTWTGLYIGAHGGYAWLDFKSEPTDAYGGMKPDGWFGGGQAGYNYQFSNNIVLGIEADASFGDQKDSISALIGDPLENAVTLDYAAKIDAFGTVRARAGYAVDRFLPYVTGGLAWANAELDFHNQIIADGNVAVDLSASDKQTFTGWTIGAGLEYAVTNNITAKVEYLYADLGSKDFDLGTPVSADITMQTVKFGLNYKF</sequence>
<dbReference type="Proteomes" id="UP001549321">
    <property type="component" value="Unassembled WGS sequence"/>
</dbReference>
<evidence type="ECO:0000256" key="1">
    <source>
        <dbReference type="ARBA" id="ARBA00004442"/>
    </source>
</evidence>
<comment type="similarity">
    <text evidence="5">Belongs to the Omp25/RopB family.</text>
</comment>
<dbReference type="InterPro" id="IPR027385">
    <property type="entry name" value="Beta-barrel_OMP"/>
</dbReference>
<gene>
    <name evidence="8" type="ORF">ABIE08_000243</name>
</gene>
<keyword evidence="3" id="KW-0472">Membrane</keyword>
<accession>A0ABV2QTM9</accession>
<keyword evidence="9" id="KW-1185">Reference proteome</keyword>
<evidence type="ECO:0000256" key="4">
    <source>
        <dbReference type="ARBA" id="ARBA00023237"/>
    </source>
</evidence>
<keyword evidence="2 6" id="KW-0732">Signal</keyword>
<evidence type="ECO:0000256" key="6">
    <source>
        <dbReference type="SAM" id="SignalP"/>
    </source>
</evidence>
<evidence type="ECO:0000259" key="7">
    <source>
        <dbReference type="Pfam" id="PF13505"/>
    </source>
</evidence>
<dbReference type="Gene3D" id="2.40.160.20">
    <property type="match status" value="1"/>
</dbReference>
<comment type="caution">
    <text evidence="8">The sequence shown here is derived from an EMBL/GenBank/DDBJ whole genome shotgun (WGS) entry which is preliminary data.</text>
</comment>
<dbReference type="InterPro" id="IPR011250">
    <property type="entry name" value="OMP/PagP_B-barrel"/>
</dbReference>
<protein>
    <submittedName>
        <fullName evidence="8">Outer membrane immunogenic protein</fullName>
    </submittedName>
</protein>
<dbReference type="SUPFAM" id="SSF56925">
    <property type="entry name" value="OMPA-like"/>
    <property type="match status" value="1"/>
</dbReference>
<proteinExistence type="inferred from homology"/>